<gene>
    <name evidence="2" type="ORF">HG542_09795</name>
</gene>
<comment type="caution">
    <text evidence="2">The sequence shown here is derived from an EMBL/GenBank/DDBJ whole genome shotgun (WGS) entry which is preliminary data.</text>
</comment>
<evidence type="ECO:0000313" key="2">
    <source>
        <dbReference type="EMBL" id="NVK77959.1"/>
    </source>
</evidence>
<protein>
    <submittedName>
        <fullName evidence="2">Uncharacterized protein</fullName>
    </submittedName>
</protein>
<proteinExistence type="predicted"/>
<name>A0A7Y7B2T7_STRMO</name>
<feature type="compositionally biased region" description="Polar residues" evidence="1">
    <location>
        <begin position="95"/>
        <end position="116"/>
    </location>
</feature>
<keyword evidence="3" id="KW-1185">Reference proteome</keyword>
<feature type="compositionally biased region" description="Polar residues" evidence="1">
    <location>
        <begin position="70"/>
        <end position="81"/>
    </location>
</feature>
<accession>A0A7Y7B2T7</accession>
<dbReference type="AlphaFoldDB" id="A0A7Y7B2T7"/>
<feature type="region of interest" description="Disordered" evidence="1">
    <location>
        <begin position="51"/>
        <end position="123"/>
    </location>
</feature>
<reference evidence="2 3" key="1">
    <citation type="submission" date="2020-04" db="EMBL/GenBank/DDBJ databases">
        <title>Draft Genome Sequence of Streptomyces morookaense DSM 40503, an 8-azaguanine-producing strain.</title>
        <authorList>
            <person name="Qi J."/>
            <person name="Gao J.-M."/>
        </authorList>
    </citation>
    <scope>NUCLEOTIDE SEQUENCE [LARGE SCALE GENOMIC DNA]</scope>
    <source>
        <strain evidence="2 3">DSM 40503</strain>
    </source>
</reference>
<feature type="region of interest" description="Disordered" evidence="1">
    <location>
        <begin position="1"/>
        <end position="21"/>
    </location>
</feature>
<sequence>MLFGSGIAQAQTTTPTNPPGSLLGAVVGADLGTVTEMVSGVVCNNRLVEYNYNSPRNHSPHPCINGPVDSGNSVDSNNFLNHGNPVDSGNIKSAAGSTNALNEVNGPRSNSSNDTSLGHPVFP</sequence>
<evidence type="ECO:0000256" key="1">
    <source>
        <dbReference type="SAM" id="MobiDB-lite"/>
    </source>
</evidence>
<dbReference type="Proteomes" id="UP000587462">
    <property type="component" value="Unassembled WGS sequence"/>
</dbReference>
<dbReference type="EMBL" id="JABBXF010000016">
    <property type="protein sequence ID" value="NVK77959.1"/>
    <property type="molecule type" value="Genomic_DNA"/>
</dbReference>
<evidence type="ECO:0000313" key="3">
    <source>
        <dbReference type="Proteomes" id="UP000587462"/>
    </source>
</evidence>
<organism evidence="2 3">
    <name type="scientific">Streptomyces morookaense</name>
    <name type="common">Streptoverticillium morookaense</name>
    <dbReference type="NCBI Taxonomy" id="1970"/>
    <lineage>
        <taxon>Bacteria</taxon>
        <taxon>Bacillati</taxon>
        <taxon>Actinomycetota</taxon>
        <taxon>Actinomycetes</taxon>
        <taxon>Kitasatosporales</taxon>
        <taxon>Streptomycetaceae</taxon>
        <taxon>Streptomyces</taxon>
    </lineage>
</organism>